<evidence type="ECO:0000256" key="5">
    <source>
        <dbReference type="ARBA" id="ARBA00018141"/>
    </source>
</evidence>
<evidence type="ECO:0000256" key="9">
    <source>
        <dbReference type="ARBA" id="ARBA00031449"/>
    </source>
</evidence>
<dbReference type="UniPathway" id="UPA00391"/>
<comment type="similarity">
    <text evidence="3">Belongs to the PTPS family. QueD subfamily.</text>
</comment>
<keyword evidence="8" id="KW-0456">Lyase</keyword>
<evidence type="ECO:0000313" key="12">
    <source>
        <dbReference type="Proteomes" id="UP000552644"/>
    </source>
</evidence>
<evidence type="ECO:0000256" key="7">
    <source>
        <dbReference type="ARBA" id="ARBA00022833"/>
    </source>
</evidence>
<organism evidence="11 12">
    <name type="scientific">Streptosporangium saharense</name>
    <dbReference type="NCBI Taxonomy" id="1706840"/>
    <lineage>
        <taxon>Bacteria</taxon>
        <taxon>Bacillati</taxon>
        <taxon>Actinomycetota</taxon>
        <taxon>Actinomycetes</taxon>
        <taxon>Streptosporangiales</taxon>
        <taxon>Streptosporangiaceae</taxon>
        <taxon>Streptosporangium</taxon>
    </lineage>
</organism>
<dbReference type="Pfam" id="PF01242">
    <property type="entry name" value="PTPS"/>
    <property type="match status" value="1"/>
</dbReference>
<dbReference type="GO" id="GO:0046872">
    <property type="term" value="F:metal ion binding"/>
    <property type="evidence" value="ECO:0007669"/>
    <property type="project" value="UniProtKB-KW"/>
</dbReference>
<dbReference type="PANTHER" id="PTHR12589:SF7">
    <property type="entry name" value="6-PYRUVOYL TETRAHYDROBIOPTERIN SYNTHASE"/>
    <property type="match status" value="1"/>
</dbReference>
<keyword evidence="6" id="KW-0479">Metal-binding</keyword>
<evidence type="ECO:0000256" key="2">
    <source>
        <dbReference type="ARBA" id="ARBA00005061"/>
    </source>
</evidence>
<dbReference type="EC" id="4.1.2.50" evidence="4"/>
<evidence type="ECO:0000256" key="6">
    <source>
        <dbReference type="ARBA" id="ARBA00022723"/>
    </source>
</evidence>
<dbReference type="AlphaFoldDB" id="A0A7W7VRW3"/>
<comment type="cofactor">
    <cofactor evidence="1">
        <name>Zn(2+)</name>
        <dbReference type="ChEBI" id="CHEBI:29105"/>
    </cofactor>
</comment>
<comment type="catalytic activity">
    <reaction evidence="10">
        <text>7,8-dihydroneopterin 3'-triphosphate + H2O = 6-carboxy-5,6,7,8-tetrahydropterin + triphosphate + acetaldehyde + 2 H(+)</text>
        <dbReference type="Rhea" id="RHEA:27966"/>
        <dbReference type="ChEBI" id="CHEBI:15343"/>
        <dbReference type="ChEBI" id="CHEBI:15377"/>
        <dbReference type="ChEBI" id="CHEBI:15378"/>
        <dbReference type="ChEBI" id="CHEBI:18036"/>
        <dbReference type="ChEBI" id="CHEBI:58462"/>
        <dbReference type="ChEBI" id="CHEBI:61032"/>
        <dbReference type="EC" id="4.1.2.50"/>
    </reaction>
</comment>
<evidence type="ECO:0000256" key="1">
    <source>
        <dbReference type="ARBA" id="ARBA00001947"/>
    </source>
</evidence>
<evidence type="ECO:0000256" key="4">
    <source>
        <dbReference type="ARBA" id="ARBA00012982"/>
    </source>
</evidence>
<evidence type="ECO:0000256" key="8">
    <source>
        <dbReference type="ARBA" id="ARBA00023239"/>
    </source>
</evidence>
<evidence type="ECO:0000313" key="11">
    <source>
        <dbReference type="EMBL" id="MBB4920566.1"/>
    </source>
</evidence>
<dbReference type="RefSeq" id="WP_184725009.1">
    <property type="nucleotide sequence ID" value="NZ_JACHJP010000014.1"/>
</dbReference>
<protein>
    <recommendedName>
        <fullName evidence="5">6-carboxy-5,6,7,8-tetrahydropterin synthase</fullName>
        <ecNumber evidence="4">4.1.2.50</ecNumber>
    </recommendedName>
    <alternativeName>
        <fullName evidence="9">Queuosine biosynthesis protein QueD</fullName>
    </alternativeName>
</protein>
<dbReference type="InterPro" id="IPR007115">
    <property type="entry name" value="6-PTP_synth/QueD"/>
</dbReference>
<proteinExistence type="inferred from homology"/>
<name>A0A7W7VRW3_9ACTN</name>
<evidence type="ECO:0000256" key="10">
    <source>
        <dbReference type="ARBA" id="ARBA00048807"/>
    </source>
</evidence>
<comment type="pathway">
    <text evidence="2">Purine metabolism; 7-cyano-7-deazaguanine biosynthesis.</text>
</comment>
<dbReference type="PANTHER" id="PTHR12589">
    <property type="entry name" value="PYRUVOYL TETRAHYDROBIOPTERIN SYNTHASE"/>
    <property type="match status" value="1"/>
</dbReference>
<accession>A0A7W7VRW3</accession>
<dbReference type="InterPro" id="IPR038418">
    <property type="entry name" value="6-PTP_synth/QueD_sf"/>
</dbReference>
<reference evidence="11 12" key="1">
    <citation type="submission" date="2020-08" db="EMBL/GenBank/DDBJ databases">
        <title>Genomic Encyclopedia of Type Strains, Phase III (KMG-III): the genomes of soil and plant-associated and newly described type strains.</title>
        <authorList>
            <person name="Whitman W."/>
        </authorList>
    </citation>
    <scope>NUCLEOTIDE SEQUENCE [LARGE SCALE GENOMIC DNA]</scope>
    <source>
        <strain evidence="11 12">CECT 8840</strain>
    </source>
</reference>
<gene>
    <name evidence="11" type="ORF">FHS44_007717</name>
</gene>
<dbReference type="Gene3D" id="3.30.479.10">
    <property type="entry name" value="6-pyruvoyl tetrahydropterin synthase/QueD"/>
    <property type="match status" value="1"/>
</dbReference>
<keyword evidence="7" id="KW-0862">Zinc</keyword>
<dbReference type="EMBL" id="JACHJP010000014">
    <property type="protein sequence ID" value="MBB4920566.1"/>
    <property type="molecule type" value="Genomic_DNA"/>
</dbReference>
<comment type="caution">
    <text evidence="11">The sequence shown here is derived from an EMBL/GenBank/DDBJ whole genome shotgun (WGS) entry which is preliminary data.</text>
</comment>
<sequence>MSFQIEIGGGGAHVFSAAHAGIHDRTLEPLHGHTFTVTVRLHGDPDGTGMVLDFRRVKEGLREVIEPLKRRTLLPETPVVGTCHVADGRVIVECGDDWYSFPRRVVALLPVPNTTTEELAGYLLDRLMPYVDGAPGIDRVELVLAEAPDTRAVASVVLAKATA</sequence>
<dbReference type="SUPFAM" id="SSF55620">
    <property type="entry name" value="Tetrahydrobiopterin biosynthesis enzymes-like"/>
    <property type="match status" value="1"/>
</dbReference>
<keyword evidence="12" id="KW-1185">Reference proteome</keyword>
<dbReference type="Proteomes" id="UP000552644">
    <property type="component" value="Unassembled WGS sequence"/>
</dbReference>
<dbReference type="GO" id="GO:0070497">
    <property type="term" value="F:6-carboxytetrahydropterin synthase activity"/>
    <property type="evidence" value="ECO:0007669"/>
    <property type="project" value="UniProtKB-EC"/>
</dbReference>
<evidence type="ECO:0000256" key="3">
    <source>
        <dbReference type="ARBA" id="ARBA00008900"/>
    </source>
</evidence>